<reference evidence="7 8" key="1">
    <citation type="submission" date="2018-06" db="EMBL/GenBank/DDBJ databases">
        <title>Complete Genomes of Monosporascus.</title>
        <authorList>
            <person name="Robinson A.J."/>
            <person name="Natvig D.O."/>
        </authorList>
    </citation>
    <scope>NUCLEOTIDE SEQUENCE [LARGE SCALE GENOMIC DNA]</scope>
    <source>
        <strain evidence="7 8">CBS 609.92</strain>
    </source>
</reference>
<evidence type="ECO:0000256" key="3">
    <source>
        <dbReference type="ARBA" id="ARBA00019539"/>
    </source>
</evidence>
<evidence type="ECO:0000256" key="1">
    <source>
        <dbReference type="ARBA" id="ARBA00011408"/>
    </source>
</evidence>
<feature type="compositionally biased region" description="Basic and acidic residues" evidence="5">
    <location>
        <begin position="186"/>
        <end position="204"/>
    </location>
</feature>
<feature type="compositionally biased region" description="Polar residues" evidence="5">
    <location>
        <begin position="252"/>
        <end position="270"/>
    </location>
</feature>
<feature type="region of interest" description="Disordered" evidence="5">
    <location>
        <begin position="250"/>
        <end position="272"/>
    </location>
</feature>
<evidence type="ECO:0000313" key="8">
    <source>
        <dbReference type="Proteomes" id="UP000294003"/>
    </source>
</evidence>
<evidence type="ECO:0000256" key="6">
    <source>
        <dbReference type="SAM" id="Phobius"/>
    </source>
</evidence>
<comment type="subunit">
    <text evidence="1">Interacts with lipid droplet proteins.</text>
</comment>
<name>A0ABY0HGP3_9PEZI</name>
<dbReference type="Proteomes" id="UP000294003">
    <property type="component" value="Unassembled WGS sequence"/>
</dbReference>
<organism evidence="7 8">
    <name type="scientific">Monosporascus cannonballus</name>
    <dbReference type="NCBI Taxonomy" id="155416"/>
    <lineage>
        <taxon>Eukaryota</taxon>
        <taxon>Fungi</taxon>
        <taxon>Dikarya</taxon>
        <taxon>Ascomycota</taxon>
        <taxon>Pezizomycotina</taxon>
        <taxon>Sordariomycetes</taxon>
        <taxon>Xylariomycetidae</taxon>
        <taxon>Xylariales</taxon>
        <taxon>Xylariales incertae sedis</taxon>
        <taxon>Monosporascus</taxon>
    </lineage>
</organism>
<feature type="region of interest" description="Disordered" evidence="5">
    <location>
        <begin position="181"/>
        <end position="213"/>
    </location>
</feature>
<gene>
    <name evidence="7" type="ORF">DL762_001762</name>
</gene>
<sequence length="743" mass="82346">MSRWGSWFKAAAPKPSAAPSPAASQVDLTAHEIAMIEDAMAKAALIMNDDIDGAEEGLRNGDSTFHHLGQSLCIFMRSVLGFEKSIMVEASNRLNDCETMAWNDMKKAQKDAGGTTPAPGRIYPPGSEYALILAEAQLMSAVVAVLHESLTEGIKGFYKLRKAFVTLNGLMQAEEAYLKSRGLRTKGSEESVRSLSEKQPDHPTGDGADDDSDMEFVDASEAQTGPKTPLPYEGHLSKDMDPEEKLAEIPLNGNSKNVSPNQPNVQSSGFRSGPDSDVFSNPVDIFIHSGTNMCFGILLLIISMVPPAFSRLLSIIGFRGDRERGVHMLWRSTEFNNVNGGVAGLMLFAYYNGLLGLSDILPNDEDIGKGAIVGYPRGRCANLLAKMRVLFPESGLWRLEEARMLGNKKDLHGAIKILKGNAASKMRQITALNSFELSLDCMYVQDYPEMRDNFLRCVELNDWSHALYYYLAGCAELENYRDAFHAGKDEAAIRTHKKKAEDLFKKAPTVVGKKKFMAKPLPFEQFVSRKLQKWQERAKALGIDLADAAGVSPAQEMTYLWNGAKKMDAADLERSTRILSWDRLTAPEKAKASIRAETDERAIRDVCMAAVLRNLGKYDQAREILQEVMAIDRAVFKGATKDDYPPAAAHYEMAVLAWIGVQNPGLREVAPASGTTPADDDTGTGTSKGEEEWRRKKLDECQAWLDTLSRWETFILDARFGMRINTGLDTIRWYRKEHGWATE</sequence>
<accession>A0ABY0HGP3</accession>
<evidence type="ECO:0000256" key="5">
    <source>
        <dbReference type="SAM" id="MobiDB-lite"/>
    </source>
</evidence>
<comment type="caution">
    <text evidence="7">The sequence shown here is derived from an EMBL/GenBank/DDBJ whole genome shotgun (WGS) entry which is preliminary data.</text>
</comment>
<keyword evidence="6" id="KW-1133">Transmembrane helix</keyword>
<feature type="transmembrane region" description="Helical" evidence="6">
    <location>
        <begin position="295"/>
        <end position="318"/>
    </location>
</feature>
<dbReference type="EMBL" id="QJNS01000030">
    <property type="protein sequence ID" value="RYO92196.1"/>
    <property type="molecule type" value="Genomic_DNA"/>
</dbReference>
<dbReference type="PANTHER" id="PTHR31859">
    <property type="entry name" value="TETRATRICOPEPTIDE REPEAT PROTEIN 39 FAMILY MEMBER"/>
    <property type="match status" value="1"/>
</dbReference>
<keyword evidence="6" id="KW-0472">Membrane</keyword>
<feature type="transmembrane region" description="Helical" evidence="6">
    <location>
        <begin position="338"/>
        <end position="357"/>
    </location>
</feature>
<feature type="compositionally biased region" description="Low complexity" evidence="5">
    <location>
        <begin position="670"/>
        <end position="687"/>
    </location>
</feature>
<dbReference type="InterPro" id="IPR019412">
    <property type="entry name" value="IML2/TPR_39"/>
</dbReference>
<dbReference type="Pfam" id="PF10300">
    <property type="entry name" value="Iml2-TPR_39"/>
    <property type="match status" value="1"/>
</dbReference>
<proteinExistence type="predicted"/>
<comment type="function">
    <text evidence="4">Inclusion body (IB) resident protein that interacts strongly with lipid droplet (LD) proteins. Involved in LD-mediated IB clearing after protein folding stress, probably by enabling access to the IBs of an LD-stored soluble sterol derivative that acts as a chaperone in inclusion clearing.</text>
</comment>
<feature type="region of interest" description="Disordered" evidence="5">
    <location>
        <begin position="219"/>
        <end position="238"/>
    </location>
</feature>
<evidence type="ECO:0000256" key="2">
    <source>
        <dbReference type="ARBA" id="ARBA00018424"/>
    </source>
</evidence>
<dbReference type="PANTHER" id="PTHR31859:SF1">
    <property type="entry name" value="TETRATRICOPEPTIDE REPEAT PROTEIN 39C"/>
    <property type="match status" value="1"/>
</dbReference>
<feature type="region of interest" description="Disordered" evidence="5">
    <location>
        <begin position="668"/>
        <end position="694"/>
    </location>
</feature>
<keyword evidence="8" id="KW-1185">Reference proteome</keyword>
<evidence type="ECO:0000256" key="4">
    <source>
        <dbReference type="ARBA" id="ARBA00043897"/>
    </source>
</evidence>
<protein>
    <recommendedName>
        <fullName evidence="2">Inclusion body clearance protein IML2</fullName>
    </recommendedName>
    <alternativeName>
        <fullName evidence="3">Inclusion body clearance protein iml2</fullName>
    </alternativeName>
</protein>
<keyword evidence="6" id="KW-0812">Transmembrane</keyword>
<evidence type="ECO:0000313" key="7">
    <source>
        <dbReference type="EMBL" id="RYO92196.1"/>
    </source>
</evidence>